<dbReference type="Proteomes" id="UP000029965">
    <property type="component" value="Chromosome 23"/>
</dbReference>
<sequence>MCSYYHMKKRSVSGCNITIFAVMFSHLSAGNSPCGNQANVLCISRLEFVQYQS</sequence>
<dbReference type="CTD" id="492311"/>
<protein>
    <submittedName>
        <fullName evidence="1">IgA inducing protein</fullName>
    </submittedName>
</protein>
<reference evidence="1" key="3">
    <citation type="submission" date="2025-09" db="UniProtKB">
        <authorList>
            <consortium name="Ensembl"/>
        </authorList>
    </citation>
    <scope>IDENTIFICATION</scope>
</reference>
<name>A0A0D9S9H1_CHLSB</name>
<dbReference type="PANTHER" id="PTHR39224:SF1">
    <property type="entry name" value="IGA-INDUCING PROTEIN HOMOLOG"/>
    <property type="match status" value="1"/>
</dbReference>
<dbReference type="EMBL" id="AQIB01044233">
    <property type="status" value="NOT_ANNOTATED_CDS"/>
    <property type="molecule type" value="Genomic_DNA"/>
</dbReference>
<organism evidence="1 2">
    <name type="scientific">Chlorocebus sabaeus</name>
    <name type="common">Green monkey</name>
    <name type="synonym">Simia sabaea</name>
    <dbReference type="NCBI Taxonomy" id="60711"/>
    <lineage>
        <taxon>Eukaryota</taxon>
        <taxon>Metazoa</taxon>
        <taxon>Chordata</taxon>
        <taxon>Craniata</taxon>
        <taxon>Vertebrata</taxon>
        <taxon>Euteleostomi</taxon>
        <taxon>Mammalia</taxon>
        <taxon>Eutheria</taxon>
        <taxon>Euarchontoglires</taxon>
        <taxon>Primates</taxon>
        <taxon>Haplorrhini</taxon>
        <taxon>Catarrhini</taxon>
        <taxon>Cercopithecidae</taxon>
        <taxon>Cercopithecinae</taxon>
        <taxon>Chlorocebus</taxon>
    </lineage>
</organism>
<dbReference type="eggNOG" id="ENOG502TDWN">
    <property type="taxonomic scope" value="Eukaryota"/>
</dbReference>
<dbReference type="AlphaFoldDB" id="A0A0D9S9H1"/>
<accession>A0A0D9S9H1</accession>
<dbReference type="OrthoDB" id="9818125at2759"/>
<dbReference type="Bgee" id="ENSCSAG00000000494">
    <property type="expression patterns" value="Expressed in Ammon's horn and 7 other cell types or tissues"/>
</dbReference>
<keyword evidence="2" id="KW-1185">Reference proteome</keyword>
<dbReference type="Ensembl" id="ENSCSAT00000018041.1">
    <property type="protein sequence ID" value="ENSCSAP00000017510.1"/>
    <property type="gene ID" value="ENSCSAG00000000494.1"/>
</dbReference>
<dbReference type="RefSeq" id="XP_008012847.1">
    <property type="nucleotide sequence ID" value="XM_008014656.3"/>
</dbReference>
<dbReference type="BioGRID-ORCS" id="103244649">
    <property type="hits" value="0 hits in 9 CRISPR screens"/>
</dbReference>
<gene>
    <name evidence="1" type="primary">IGIP</name>
</gene>
<reference evidence="1" key="2">
    <citation type="submission" date="2025-08" db="UniProtKB">
        <authorList>
            <consortium name="Ensembl"/>
        </authorList>
    </citation>
    <scope>IDENTIFICATION</scope>
</reference>
<dbReference type="STRING" id="60711.ENSCSAP00000017510"/>
<dbReference type="PANTHER" id="PTHR39224">
    <property type="entry name" value="IGA-INDUCING PROTEIN HOMOLOG"/>
    <property type="match status" value="1"/>
</dbReference>
<proteinExistence type="predicted"/>
<dbReference type="InterPro" id="IPR038815">
    <property type="entry name" value="IGIP"/>
</dbReference>
<reference evidence="1 2" key="1">
    <citation type="submission" date="2014-03" db="EMBL/GenBank/DDBJ databases">
        <authorList>
            <person name="Warren W."/>
            <person name="Wilson R.K."/>
        </authorList>
    </citation>
    <scope>NUCLEOTIDE SEQUENCE</scope>
</reference>
<dbReference type="OMA" id="CSYHMKK"/>
<dbReference type="GeneID" id="103244649"/>
<dbReference type="GeneTree" id="ENSGT00390000001137"/>
<evidence type="ECO:0000313" key="1">
    <source>
        <dbReference type="Ensembl" id="ENSCSAP00000017510.1"/>
    </source>
</evidence>
<evidence type="ECO:0000313" key="2">
    <source>
        <dbReference type="Proteomes" id="UP000029965"/>
    </source>
</evidence>
<dbReference type="KEGG" id="csab:103244649"/>